<dbReference type="Gene3D" id="3.40.50.850">
    <property type="entry name" value="Isochorismatase-like"/>
    <property type="match status" value="1"/>
</dbReference>
<keyword evidence="3" id="KW-1185">Reference proteome</keyword>
<reference evidence="2" key="1">
    <citation type="submission" date="2020-03" db="EMBL/GenBank/DDBJ databases">
        <title>Draft sequencing of Calidifontibacter sp. DB0510.</title>
        <authorList>
            <person name="Kim D.-U."/>
        </authorList>
    </citation>
    <scope>NUCLEOTIDE SEQUENCE</scope>
    <source>
        <strain evidence="2">DB0510</strain>
    </source>
</reference>
<evidence type="ECO:0000313" key="2">
    <source>
        <dbReference type="EMBL" id="NHN55096.1"/>
    </source>
</evidence>
<organism evidence="2 3">
    <name type="scientific">Metallococcus carri</name>
    <dbReference type="NCBI Taxonomy" id="1656884"/>
    <lineage>
        <taxon>Bacteria</taxon>
        <taxon>Bacillati</taxon>
        <taxon>Actinomycetota</taxon>
        <taxon>Actinomycetes</taxon>
        <taxon>Micrococcales</taxon>
        <taxon>Dermacoccaceae</taxon>
        <taxon>Metallococcus</taxon>
    </lineage>
</organism>
<keyword evidence="2" id="KW-0378">Hydrolase</keyword>
<dbReference type="SUPFAM" id="SSF52499">
    <property type="entry name" value="Isochorismatase-like hydrolases"/>
    <property type="match status" value="1"/>
</dbReference>
<dbReference type="Pfam" id="PF00857">
    <property type="entry name" value="Isochorismatase"/>
    <property type="match status" value="1"/>
</dbReference>
<protein>
    <submittedName>
        <fullName evidence="2">Cysteine hydrolase</fullName>
    </submittedName>
</protein>
<evidence type="ECO:0000313" key="3">
    <source>
        <dbReference type="Proteomes" id="UP000744769"/>
    </source>
</evidence>
<dbReference type="Proteomes" id="UP000744769">
    <property type="component" value="Unassembled WGS sequence"/>
</dbReference>
<dbReference type="AlphaFoldDB" id="A0A967EDW4"/>
<gene>
    <name evidence="2" type="ORF">G9U51_04750</name>
</gene>
<dbReference type="InterPro" id="IPR036380">
    <property type="entry name" value="Isochorismatase-like_sf"/>
</dbReference>
<accession>A0A967EDW4</accession>
<feature type="domain" description="Isochorismatase-like" evidence="1">
    <location>
        <begin position="2"/>
        <end position="162"/>
    </location>
</feature>
<sequence>MVCIDLQRVFADPKSPWGSPMWGPASAYIEGILGDYPRTIFTRYVAPERPVGAWRDYFEQWPWAKVSADDPLYALMPPFTAEQTLDRTTFGKWGPELAELLEGTNTVDVVGVSTDCCVVSTVLAMADAGVRTRVLAAGCAGSTPAEHERALGLMELYAPLVTVVR</sequence>
<dbReference type="InterPro" id="IPR000868">
    <property type="entry name" value="Isochorismatase-like_dom"/>
</dbReference>
<dbReference type="EMBL" id="JAAOIV010000003">
    <property type="protein sequence ID" value="NHN55096.1"/>
    <property type="molecule type" value="Genomic_DNA"/>
</dbReference>
<name>A0A967EDW4_9MICO</name>
<comment type="caution">
    <text evidence="2">The sequence shown here is derived from an EMBL/GenBank/DDBJ whole genome shotgun (WGS) entry which is preliminary data.</text>
</comment>
<evidence type="ECO:0000259" key="1">
    <source>
        <dbReference type="Pfam" id="PF00857"/>
    </source>
</evidence>
<dbReference type="GO" id="GO:0016787">
    <property type="term" value="F:hydrolase activity"/>
    <property type="evidence" value="ECO:0007669"/>
    <property type="project" value="UniProtKB-KW"/>
</dbReference>
<proteinExistence type="predicted"/>